<evidence type="ECO:0000313" key="2">
    <source>
        <dbReference type="EMBL" id="CAI5757225.1"/>
    </source>
</evidence>
<reference evidence="2" key="1">
    <citation type="submission" date="2022-12" db="EMBL/GenBank/DDBJ databases">
        <authorList>
            <person name="Brejova B."/>
        </authorList>
    </citation>
    <scope>NUCLEOTIDE SEQUENCE</scope>
</reference>
<dbReference type="EMBL" id="CANTUO010000001">
    <property type="protein sequence ID" value="CAI5757225.1"/>
    <property type="molecule type" value="Genomic_DNA"/>
</dbReference>
<proteinExistence type="predicted"/>
<protein>
    <recommendedName>
        <fullName evidence="4">ATPase expression protein 3</fullName>
    </recommendedName>
</protein>
<gene>
    <name evidence="2" type="ORF">CANVERA_P1742</name>
</gene>
<feature type="region of interest" description="Disordered" evidence="1">
    <location>
        <begin position="26"/>
        <end position="59"/>
    </location>
</feature>
<dbReference type="AlphaFoldDB" id="A0A9W4TT84"/>
<name>A0A9W4TT84_9ASCO</name>
<evidence type="ECO:0000313" key="3">
    <source>
        <dbReference type="Proteomes" id="UP001152885"/>
    </source>
</evidence>
<sequence length="594" mass="70448">MISIKETIQRLIKSKNHLNQLQQTKIKPKPNNKKSSTPKDIEIHSKTKHVPLNTTKSTSNYHKSNFQKYLSPLNSPHLKIYKKNEWDPELAKSNWIEKKSKAPKHQLSYYINNRNAFEEMKELVLKNLPHHLKNVKEEHLKSILLEQEQLVKRRDIPSVSYDEIPQLPKNLTSASFENYVYQLCYTQFYYKNSFSLDIGIIPQILLWTHSLDNDKFKNFRSTRTFNHLIYYFGYVKNQNQFSRELLLVMNKDGHEIDIDTINLILKISKIQNGILSTTSIYKIINRYLKLSAKLGIELNLETIVRIYDLISNIHFKENYLNWLIDHQIPISQNLIIRILEDYLYTTTDTDKVIKFIESDLTYKDWRNDDTFKRQVEFHYGLTGNTKTKTKITDLKAFISGLKNSELEKKSVIMLKSYVMFNGDKFQIQIYKNIINTILKENLNLKNLKSLSFIIRGLYHEYLKASNLKTSKFSDVVPESYKNIVSKSQIHFKFQAMIEYVNTITNDKVKMPWEIFNEEEIEEWEGTKKKLTDNVFIFESDSGFEIPVELQNGIKYREEHIKAKIYSNKNRKRLILTENNDSLMKHLRERNLIEE</sequence>
<comment type="caution">
    <text evidence="2">The sequence shown here is derived from an EMBL/GenBank/DDBJ whole genome shotgun (WGS) entry which is preliminary data.</text>
</comment>
<evidence type="ECO:0000256" key="1">
    <source>
        <dbReference type="SAM" id="MobiDB-lite"/>
    </source>
</evidence>
<organism evidence="2 3">
    <name type="scientific">Candida verbasci</name>
    <dbReference type="NCBI Taxonomy" id="1227364"/>
    <lineage>
        <taxon>Eukaryota</taxon>
        <taxon>Fungi</taxon>
        <taxon>Dikarya</taxon>
        <taxon>Ascomycota</taxon>
        <taxon>Saccharomycotina</taxon>
        <taxon>Pichiomycetes</taxon>
        <taxon>Debaryomycetaceae</taxon>
        <taxon>Candida/Lodderomyces clade</taxon>
        <taxon>Candida</taxon>
    </lineage>
</organism>
<dbReference type="OrthoDB" id="185373at2759"/>
<keyword evidence="3" id="KW-1185">Reference proteome</keyword>
<evidence type="ECO:0008006" key="4">
    <source>
        <dbReference type="Google" id="ProtNLM"/>
    </source>
</evidence>
<dbReference type="Proteomes" id="UP001152885">
    <property type="component" value="Unassembled WGS sequence"/>
</dbReference>
<accession>A0A9W4TT84</accession>